<organism evidence="2 3">
    <name type="scientific">Eimeria acervulina</name>
    <name type="common">Coccidian parasite</name>
    <dbReference type="NCBI Taxonomy" id="5801"/>
    <lineage>
        <taxon>Eukaryota</taxon>
        <taxon>Sar</taxon>
        <taxon>Alveolata</taxon>
        <taxon>Apicomplexa</taxon>
        <taxon>Conoidasida</taxon>
        <taxon>Coccidia</taxon>
        <taxon>Eucoccidiorida</taxon>
        <taxon>Eimeriorina</taxon>
        <taxon>Eimeriidae</taxon>
        <taxon>Eimeria</taxon>
    </lineage>
</organism>
<keyword evidence="3" id="KW-1185">Reference proteome</keyword>
<sequence length="201" mass="22062">MNAHRFVSRLEKDTVSVGGLACDLHTGLLPAALLGAAGILMWNSLICLQRPIQGAKRTRCIDTLLLAISCEMLESGAPVVLQQKDTECFPAVLRGLHAAFPWNLPGAYYPLGAGRLGTARCGNWSRVGRHMPKLWLNAELRLLRKNIIEVCSSSTTLKALLFCLKPSDLEMHDCEGGHAQIEPAATVDCLHAALFFRVYRR</sequence>
<keyword evidence="1" id="KW-0812">Transmembrane</keyword>
<keyword evidence="1" id="KW-0472">Membrane</keyword>
<accession>U6GJV3</accession>
<evidence type="ECO:0000313" key="2">
    <source>
        <dbReference type="EMBL" id="CDI78889.1"/>
    </source>
</evidence>
<dbReference type="RefSeq" id="XP_013250934.1">
    <property type="nucleotide sequence ID" value="XM_013395480.1"/>
</dbReference>
<feature type="transmembrane region" description="Helical" evidence="1">
    <location>
        <begin position="28"/>
        <end position="48"/>
    </location>
</feature>
<keyword evidence="1" id="KW-1133">Transmembrane helix</keyword>
<dbReference type="EMBL" id="HG670930">
    <property type="protein sequence ID" value="CDI78889.1"/>
    <property type="molecule type" value="Genomic_DNA"/>
</dbReference>
<protein>
    <submittedName>
        <fullName evidence="2">Uncharacterized protein</fullName>
    </submittedName>
</protein>
<dbReference type="AlphaFoldDB" id="U6GJV3"/>
<dbReference type="GeneID" id="25268962"/>
<gene>
    <name evidence="2" type="ORF">EAH_00008920</name>
</gene>
<name>U6GJV3_EIMAC</name>
<evidence type="ECO:0000313" key="3">
    <source>
        <dbReference type="Proteomes" id="UP000018050"/>
    </source>
</evidence>
<dbReference type="Proteomes" id="UP000018050">
    <property type="component" value="Unassembled WGS sequence"/>
</dbReference>
<dbReference type="VEuPathDB" id="ToxoDB:EAH_00008920"/>
<proteinExistence type="predicted"/>
<evidence type="ECO:0000256" key="1">
    <source>
        <dbReference type="SAM" id="Phobius"/>
    </source>
</evidence>
<reference evidence="2" key="1">
    <citation type="submission" date="2013-10" db="EMBL/GenBank/DDBJ databases">
        <title>Genomic analysis of the causative agents of coccidiosis in chickens.</title>
        <authorList>
            <person name="Reid A.J."/>
            <person name="Blake D."/>
            <person name="Billington K."/>
            <person name="Browne H."/>
            <person name="Dunn M."/>
            <person name="Hung S."/>
            <person name="Kawahara F."/>
            <person name="Miranda-Saavedra D."/>
            <person name="Mourier T."/>
            <person name="Nagra H."/>
            <person name="Otto T.D."/>
            <person name="Rawlings N."/>
            <person name="Sanchez A."/>
            <person name="Sanders M."/>
            <person name="Subramaniam C."/>
            <person name="Tay Y."/>
            <person name="Dear P."/>
            <person name="Doerig C."/>
            <person name="Gruber A."/>
            <person name="Parkinson J."/>
            <person name="Shirley M."/>
            <person name="Wan K.L."/>
            <person name="Berriman M."/>
            <person name="Tomley F."/>
            <person name="Pain A."/>
        </authorList>
    </citation>
    <scope>NUCLEOTIDE SEQUENCE [LARGE SCALE GENOMIC DNA]</scope>
    <source>
        <strain evidence="2">Houghton</strain>
    </source>
</reference>
<reference evidence="2" key="2">
    <citation type="submission" date="2013-10" db="EMBL/GenBank/DDBJ databases">
        <authorList>
            <person name="Aslett M."/>
        </authorList>
    </citation>
    <scope>NUCLEOTIDE SEQUENCE [LARGE SCALE GENOMIC DNA]</scope>
    <source>
        <strain evidence="2">Houghton</strain>
    </source>
</reference>